<dbReference type="RefSeq" id="WP_310917601.1">
    <property type="nucleotide sequence ID" value="NZ_JAMQON010000001.1"/>
</dbReference>
<sequence>MSPPARTATDDPARAWLPTLADASAAAGAVAWLVVVSAAELDTDRALAALGILVVVPLVLRLADTPRRDGSRSRWYALAVLSQPLTAVPAVGSLTLGTGPTAAAAAVPWALAALAAGGFGLWRLLGRGPWPLAELALDAGLGYVAAGGVVLLLNRAGAAVVAPPVAAPLAVGHVLAAGTGLTTVAGLAGRCGPDGRLGTVLWVTTAVVAVGPAGVALTASGSALGPWSVGVSAAALGVAVAALAGWRFAIPDSPARPPGIPFSRLGAGWRVGADFLDRRGLTRETAVAGMVDSVEAYACRGFDPAAVAPPVRRFYERTGEYALAVEPDWAPPWGWLARLYRPVATRIGQLSIPLAPVAGDAALTGRVVGVGGADPATGDHAWIRSNADRVTDARRMTYVGVYDRYVGDDRPFLRVVFPLPGANLTGILRVENDGDGLVLSSFPARDNADDAGLYLVVGGAGVRLPLNETLVVHPDGEAVGATHRVEALGVRLFTLRYDITRCT</sequence>
<feature type="transmembrane region" description="Helical" evidence="1">
    <location>
        <begin position="132"/>
        <end position="153"/>
    </location>
</feature>
<reference evidence="2 3" key="1">
    <citation type="submission" date="2022-06" db="EMBL/GenBank/DDBJ databases">
        <title>Haloarcula sp. a new haloarchaeum isolate from saline soil.</title>
        <authorList>
            <person name="Strakova D."/>
            <person name="Galisteo C."/>
            <person name="Sanchez-Porro C."/>
            <person name="Ventosa A."/>
        </authorList>
    </citation>
    <scope>NUCLEOTIDE SEQUENCE [LARGE SCALE GENOMIC DNA]</scope>
    <source>
        <strain evidence="2 3">S1CR25-12</strain>
    </source>
</reference>
<dbReference type="EMBL" id="JAMQON010000001">
    <property type="protein sequence ID" value="MDS0258040.1"/>
    <property type="molecule type" value="Genomic_DNA"/>
</dbReference>
<feature type="transmembrane region" description="Helical" evidence="1">
    <location>
        <begin position="102"/>
        <end position="125"/>
    </location>
</feature>
<feature type="transmembrane region" description="Helical" evidence="1">
    <location>
        <begin position="75"/>
        <end position="96"/>
    </location>
</feature>
<dbReference type="Proteomes" id="UP001259659">
    <property type="component" value="Unassembled WGS sequence"/>
</dbReference>
<keyword evidence="1" id="KW-1133">Transmembrane helix</keyword>
<comment type="caution">
    <text evidence="2">The sequence shown here is derived from an EMBL/GenBank/DDBJ whole genome shotgun (WGS) entry which is preliminary data.</text>
</comment>
<protein>
    <submittedName>
        <fullName evidence="2">YndJ family transporter</fullName>
    </submittedName>
</protein>
<feature type="transmembrane region" description="Helical" evidence="1">
    <location>
        <begin position="45"/>
        <end position="63"/>
    </location>
</feature>
<evidence type="ECO:0000256" key="1">
    <source>
        <dbReference type="SAM" id="Phobius"/>
    </source>
</evidence>
<feature type="transmembrane region" description="Helical" evidence="1">
    <location>
        <begin position="200"/>
        <end position="221"/>
    </location>
</feature>
<dbReference type="Pfam" id="PF14158">
    <property type="entry name" value="YndJ"/>
    <property type="match status" value="1"/>
</dbReference>
<feature type="transmembrane region" description="Helical" evidence="1">
    <location>
        <begin position="227"/>
        <end position="246"/>
    </location>
</feature>
<keyword evidence="1" id="KW-0812">Transmembrane</keyword>
<gene>
    <name evidence="2" type="ORF">NDI56_01305</name>
</gene>
<evidence type="ECO:0000313" key="3">
    <source>
        <dbReference type="Proteomes" id="UP001259659"/>
    </source>
</evidence>
<feature type="transmembrane region" description="Helical" evidence="1">
    <location>
        <begin position="165"/>
        <end position="188"/>
    </location>
</feature>
<accession>A0ABU2F868</accession>
<keyword evidence="3" id="KW-1185">Reference proteome</keyword>
<organism evidence="2 3">
    <name type="scientific">Haloarcula saliterrae</name>
    <dbReference type="NCBI Taxonomy" id="2950534"/>
    <lineage>
        <taxon>Archaea</taxon>
        <taxon>Methanobacteriati</taxon>
        <taxon>Methanobacteriota</taxon>
        <taxon>Stenosarchaea group</taxon>
        <taxon>Halobacteria</taxon>
        <taxon>Halobacteriales</taxon>
        <taxon>Haloarculaceae</taxon>
        <taxon>Haloarcula</taxon>
    </lineage>
</organism>
<feature type="transmembrane region" description="Helical" evidence="1">
    <location>
        <begin position="20"/>
        <end position="39"/>
    </location>
</feature>
<proteinExistence type="predicted"/>
<keyword evidence="1" id="KW-0472">Membrane</keyword>
<name>A0ABU2F868_9EURY</name>
<evidence type="ECO:0000313" key="2">
    <source>
        <dbReference type="EMBL" id="MDS0258040.1"/>
    </source>
</evidence>
<dbReference type="InterPro" id="IPR025450">
    <property type="entry name" value="YndJ-like"/>
</dbReference>